<gene>
    <name evidence="1" type="ORF">PG915_05885</name>
</gene>
<dbReference type="KEGG" id="vck:PG915_05885"/>
<reference evidence="1" key="1">
    <citation type="submission" date="2023-01" db="EMBL/GenBank/DDBJ databases">
        <title>Vibrio sp. CB1-14 genome sequencing.</title>
        <authorList>
            <person name="Otstavnykh N."/>
            <person name="Isaeva M."/>
            <person name="Meleshko D."/>
        </authorList>
    </citation>
    <scope>NUCLEOTIDE SEQUENCE</scope>
    <source>
        <strain evidence="1">CB1-14</strain>
    </source>
</reference>
<dbReference type="AlphaFoldDB" id="A0AAU8BMM4"/>
<sequence length="48" mass="5891">MKKTTARKVKKEIVDDNENEVRKDTIHEVRKKIESILIERERKKLWDL</sequence>
<evidence type="ECO:0008006" key="2">
    <source>
        <dbReference type="Google" id="ProtNLM"/>
    </source>
</evidence>
<evidence type="ECO:0000313" key="1">
    <source>
        <dbReference type="EMBL" id="XCD17056.1"/>
    </source>
</evidence>
<protein>
    <recommendedName>
        <fullName evidence="2">Adenosine deaminase</fullName>
    </recommendedName>
</protein>
<dbReference type="RefSeq" id="WP_353498275.1">
    <property type="nucleotide sequence ID" value="NZ_CP115920.1"/>
</dbReference>
<proteinExistence type="predicted"/>
<organism evidence="1">
    <name type="scientific">Vibrio chaetopteri</name>
    <dbReference type="NCBI Taxonomy" id="3016528"/>
    <lineage>
        <taxon>Bacteria</taxon>
        <taxon>Pseudomonadati</taxon>
        <taxon>Pseudomonadota</taxon>
        <taxon>Gammaproteobacteria</taxon>
        <taxon>Vibrionales</taxon>
        <taxon>Vibrionaceae</taxon>
        <taxon>Vibrio</taxon>
    </lineage>
</organism>
<dbReference type="EMBL" id="CP115920">
    <property type="protein sequence ID" value="XCD17056.1"/>
    <property type="molecule type" value="Genomic_DNA"/>
</dbReference>
<accession>A0AAU8BMM4</accession>
<name>A0AAU8BMM4_9VIBR</name>